<name>A0ABN6U4K5_9NOCA</name>
<sequence>MASRTHPDEIAERRGNGTPDGLPVLRLQLGRDVVAAGLRQRFGGSSIRVLGVSRDLYLRVVPFQGNRDCFDDGIGAVRDGGAASQAE</sequence>
<accession>A0ABN6U4K5</accession>
<evidence type="ECO:0000313" key="3">
    <source>
        <dbReference type="Proteomes" id="UP001317870"/>
    </source>
</evidence>
<gene>
    <name evidence="2" type="ORF">IFM12276_31900</name>
</gene>
<organism evidence="2 3">
    <name type="scientific">Nocardia sputorum</name>
    <dbReference type="NCBI Taxonomy" id="2984338"/>
    <lineage>
        <taxon>Bacteria</taxon>
        <taxon>Bacillati</taxon>
        <taxon>Actinomycetota</taxon>
        <taxon>Actinomycetes</taxon>
        <taxon>Mycobacteriales</taxon>
        <taxon>Nocardiaceae</taxon>
        <taxon>Nocardia</taxon>
    </lineage>
</organism>
<keyword evidence="3" id="KW-1185">Reference proteome</keyword>
<proteinExistence type="predicted"/>
<dbReference type="EMBL" id="AP026978">
    <property type="protein sequence ID" value="BDU00162.1"/>
    <property type="molecule type" value="Genomic_DNA"/>
</dbReference>
<feature type="region of interest" description="Disordered" evidence="1">
    <location>
        <begin position="1"/>
        <end position="22"/>
    </location>
</feature>
<evidence type="ECO:0000256" key="1">
    <source>
        <dbReference type="SAM" id="MobiDB-lite"/>
    </source>
</evidence>
<evidence type="ECO:0000313" key="2">
    <source>
        <dbReference type="EMBL" id="BDU00162.1"/>
    </source>
</evidence>
<reference evidence="2 3" key="1">
    <citation type="submission" date="2022-11" db="EMBL/GenBank/DDBJ databases">
        <title>Genome Sequencing of Nocardia sp. ON39_IFM12276 and assembly.</title>
        <authorList>
            <person name="Shimojima M."/>
            <person name="Toyokawa M."/>
            <person name="Uesaka K."/>
        </authorList>
    </citation>
    <scope>NUCLEOTIDE SEQUENCE [LARGE SCALE GENOMIC DNA]</scope>
    <source>
        <strain evidence="2 3">IFM 12276</strain>
    </source>
</reference>
<feature type="compositionally biased region" description="Basic and acidic residues" evidence="1">
    <location>
        <begin position="1"/>
        <end position="15"/>
    </location>
</feature>
<dbReference type="Proteomes" id="UP001317870">
    <property type="component" value="Chromosome"/>
</dbReference>
<protein>
    <submittedName>
        <fullName evidence="2">Uncharacterized protein</fullName>
    </submittedName>
</protein>